<evidence type="ECO:0000256" key="1">
    <source>
        <dbReference type="ARBA" id="ARBA00005715"/>
    </source>
</evidence>
<feature type="domain" description="Four-carbon acid sugar kinase N-terminal" evidence="8">
    <location>
        <begin position="6"/>
        <end position="237"/>
    </location>
</feature>
<dbReference type="InterPro" id="IPR042213">
    <property type="entry name" value="NBD_C_sf"/>
</dbReference>
<keyword evidence="3" id="KW-0547">Nucleotide-binding</keyword>
<keyword evidence="11" id="KW-1185">Reference proteome</keyword>
<feature type="compositionally biased region" description="Low complexity" evidence="7">
    <location>
        <begin position="436"/>
        <end position="459"/>
    </location>
</feature>
<dbReference type="RefSeq" id="WP_052358604.1">
    <property type="nucleotide sequence ID" value="NZ_BMNZ01000005.1"/>
</dbReference>
<sequence length="470" mass="46834">MSGPVLGIVADDLSGSAECAAHALMRVSRSRVILSIDALPPSRAPHAAVYAAVDADIAAAIDAVVTVDTDSRRLEADDAVRAVRAAAALVAGAPVVVKKVDSLLRGHVAAEVAALAEELHRTPVVAVANPALDRVVRDGVLHVGGTPLHHTDLWAVEPTAAPSRVAEALHPLRTVLVPHTVVALGVDAVGDALAAAAGSGLVAVCDAVTEADLEVVHAAAVRATSEVLLVGSGALAAVAARALPRDPDGLPLDGAPTAATGAGAGAGTGTGTAGSVLFVLGTRAPGLPAQLTQLSAAHSAQTVLVQPDELLTDPEAVCVRLAELSRDGVADVFVVALDPTAPADPTRSRALTEALADVVAPLLDGYDAAFLSGGETARAVLDRLDVGSLEVLGEIGTGETGTGSVVSRRPGGRLVVTRPGSFGDPSSLARVAAHLRGGAPSTSPAPGAAQTTPTHTATRAVHDATTEENS</sequence>
<organism evidence="10 11">
    <name type="scientific">Terrabacter tumescens</name>
    <dbReference type="NCBI Taxonomy" id="60443"/>
    <lineage>
        <taxon>Bacteria</taxon>
        <taxon>Bacillati</taxon>
        <taxon>Actinomycetota</taxon>
        <taxon>Actinomycetes</taxon>
        <taxon>Micrococcales</taxon>
        <taxon>Intrasporangiaceae</taxon>
        <taxon>Terrabacter</taxon>
    </lineage>
</organism>
<dbReference type="InterPro" id="IPR031475">
    <property type="entry name" value="NBD_C"/>
</dbReference>
<evidence type="ECO:0008006" key="12">
    <source>
        <dbReference type="Google" id="ProtNLM"/>
    </source>
</evidence>
<gene>
    <name evidence="10" type="ORF">GCM10009721_27710</name>
</gene>
<comment type="caution">
    <text evidence="10">The sequence shown here is derived from an EMBL/GenBank/DDBJ whole genome shotgun (WGS) entry which is preliminary data.</text>
</comment>
<feature type="compositionally biased region" description="Basic and acidic residues" evidence="7">
    <location>
        <begin position="460"/>
        <end position="470"/>
    </location>
</feature>
<dbReference type="Gene3D" id="3.40.50.10840">
    <property type="entry name" value="Putative sugar-binding, N-terminal domain"/>
    <property type="match status" value="1"/>
</dbReference>
<dbReference type="InterPro" id="IPR037051">
    <property type="entry name" value="4-carb_acid_sugar_kinase_N_sf"/>
</dbReference>
<reference evidence="11" key="1">
    <citation type="journal article" date="2019" name="Int. J. Syst. Evol. Microbiol.">
        <title>The Global Catalogue of Microorganisms (GCM) 10K type strain sequencing project: providing services to taxonomists for standard genome sequencing and annotation.</title>
        <authorList>
            <consortium name="The Broad Institute Genomics Platform"/>
            <consortium name="The Broad Institute Genome Sequencing Center for Infectious Disease"/>
            <person name="Wu L."/>
            <person name="Ma J."/>
        </authorList>
    </citation>
    <scope>NUCLEOTIDE SEQUENCE [LARGE SCALE GENOMIC DNA]</scope>
    <source>
        <strain evidence="11">JCM 1365</strain>
    </source>
</reference>
<evidence type="ECO:0000256" key="2">
    <source>
        <dbReference type="ARBA" id="ARBA00022679"/>
    </source>
</evidence>
<dbReference type="Gene3D" id="3.40.980.20">
    <property type="entry name" value="Four-carbon acid sugar kinase, nucleotide binding domain"/>
    <property type="match status" value="1"/>
</dbReference>
<protein>
    <recommendedName>
        <fullName evidence="12">4-hydroxythreonine-4-phosphate dehydrogenase</fullName>
    </recommendedName>
</protein>
<evidence type="ECO:0000256" key="4">
    <source>
        <dbReference type="ARBA" id="ARBA00022777"/>
    </source>
</evidence>
<comment type="similarity">
    <text evidence="1">Belongs to the four-carbon acid sugar kinase family.</text>
</comment>
<dbReference type="InterPro" id="IPR010737">
    <property type="entry name" value="4-carb_acid_sugar_kinase_N"/>
</dbReference>
<accession>A0ABQ2I374</accession>
<evidence type="ECO:0000259" key="9">
    <source>
        <dbReference type="Pfam" id="PF17042"/>
    </source>
</evidence>
<keyword evidence="2" id="KW-0808">Transferase</keyword>
<evidence type="ECO:0000256" key="6">
    <source>
        <dbReference type="ARBA" id="ARBA00023277"/>
    </source>
</evidence>
<evidence type="ECO:0000259" key="8">
    <source>
        <dbReference type="Pfam" id="PF07005"/>
    </source>
</evidence>
<dbReference type="Proteomes" id="UP000623461">
    <property type="component" value="Unassembled WGS sequence"/>
</dbReference>
<keyword evidence="4" id="KW-0418">Kinase</keyword>
<dbReference type="Pfam" id="PF07005">
    <property type="entry name" value="SBD_N"/>
    <property type="match status" value="1"/>
</dbReference>
<evidence type="ECO:0000256" key="3">
    <source>
        <dbReference type="ARBA" id="ARBA00022741"/>
    </source>
</evidence>
<dbReference type="SUPFAM" id="SSF142764">
    <property type="entry name" value="YgbK-like"/>
    <property type="match status" value="1"/>
</dbReference>
<dbReference type="Pfam" id="PF17042">
    <property type="entry name" value="NBD_C"/>
    <property type="match status" value="1"/>
</dbReference>
<dbReference type="EMBL" id="BMNZ01000005">
    <property type="protein sequence ID" value="GGM99154.1"/>
    <property type="molecule type" value="Genomic_DNA"/>
</dbReference>
<name>A0ABQ2I374_9MICO</name>
<evidence type="ECO:0000256" key="7">
    <source>
        <dbReference type="SAM" id="MobiDB-lite"/>
    </source>
</evidence>
<evidence type="ECO:0000313" key="11">
    <source>
        <dbReference type="Proteomes" id="UP000623461"/>
    </source>
</evidence>
<keyword evidence="5" id="KW-0067">ATP-binding</keyword>
<proteinExistence type="inferred from homology"/>
<feature type="region of interest" description="Disordered" evidence="7">
    <location>
        <begin position="436"/>
        <end position="470"/>
    </location>
</feature>
<evidence type="ECO:0000313" key="10">
    <source>
        <dbReference type="EMBL" id="GGM99154.1"/>
    </source>
</evidence>
<keyword evidence="6" id="KW-0119">Carbohydrate metabolism</keyword>
<evidence type="ECO:0000256" key="5">
    <source>
        <dbReference type="ARBA" id="ARBA00022840"/>
    </source>
</evidence>
<feature type="domain" description="Four-carbon acid sugar kinase nucleotide binding" evidence="9">
    <location>
        <begin position="281"/>
        <end position="427"/>
    </location>
</feature>